<gene>
    <name evidence="6" type="ORF">N177_2852</name>
</gene>
<name>V4QW18_9HYPH</name>
<dbReference type="PANTHER" id="PTHR10434">
    <property type="entry name" value="1-ACYL-SN-GLYCEROL-3-PHOSPHATE ACYLTRANSFERASE"/>
    <property type="match status" value="1"/>
</dbReference>
<evidence type="ECO:0000256" key="1">
    <source>
        <dbReference type="ARBA" id="ARBA00005189"/>
    </source>
</evidence>
<keyword evidence="2 6" id="KW-0808">Transferase</keyword>
<keyword evidence="4" id="KW-1133">Transmembrane helix</keyword>
<dbReference type="AlphaFoldDB" id="V4QW18"/>
<keyword evidence="3 6" id="KW-0012">Acyltransferase</keyword>
<accession>V4QW18</accession>
<dbReference type="GO" id="GO:0003841">
    <property type="term" value="F:1-acylglycerol-3-phosphate O-acyltransferase activity"/>
    <property type="evidence" value="ECO:0007669"/>
    <property type="project" value="UniProtKB-EC"/>
</dbReference>
<dbReference type="InterPro" id="IPR002123">
    <property type="entry name" value="Plipid/glycerol_acylTrfase"/>
</dbReference>
<keyword evidence="7" id="KW-1185">Reference proteome</keyword>
<dbReference type="SUPFAM" id="SSF69593">
    <property type="entry name" value="Glycerol-3-phosphate (1)-acyltransferase"/>
    <property type="match status" value="1"/>
</dbReference>
<evidence type="ECO:0000256" key="4">
    <source>
        <dbReference type="SAM" id="Phobius"/>
    </source>
</evidence>
<dbReference type="EC" id="2.3.1.51" evidence="6"/>
<keyword evidence="4" id="KW-0472">Membrane</keyword>
<comment type="pathway">
    <text evidence="1">Lipid metabolism.</text>
</comment>
<protein>
    <submittedName>
        <fullName evidence="6">1-acyl-sn-glycerol-3-phosphate acyltransferase</fullName>
        <ecNumber evidence="6">2.3.1.51</ecNumber>
    </submittedName>
</protein>
<feature type="domain" description="Phospholipid/glycerol acyltransferase" evidence="5">
    <location>
        <begin position="68"/>
        <end position="182"/>
    </location>
</feature>
<dbReference type="GO" id="GO:0006654">
    <property type="term" value="P:phosphatidic acid biosynthetic process"/>
    <property type="evidence" value="ECO:0007669"/>
    <property type="project" value="TreeGrafter"/>
</dbReference>
<evidence type="ECO:0000313" key="7">
    <source>
        <dbReference type="Proteomes" id="UP000017819"/>
    </source>
</evidence>
<dbReference type="eggNOG" id="COG0204">
    <property type="taxonomic scope" value="Bacteria"/>
</dbReference>
<evidence type="ECO:0000259" key="5">
    <source>
        <dbReference type="SMART" id="SM00563"/>
    </source>
</evidence>
<sequence length="270" mass="30034">MRSILFNLLFYLNVLVQMIVFMPALLLPRRVGMKIVTNWAKSCVWLLRVVGGVKLEVRGESRRRSGPALVAAKHQSVFETFALIAFFEDPAFILKHELNLIPLFGWWSARMRMIAVRRGKRSAALKEMTRVARDAARSGRQVIIFPEGTRRSPGAPPQYKIGIAHLYESCGVECLPVALNTGLFWPRRSPWRFPGTAVIEFLPPIPPGLERMDFIADLEGRIEAASDRLLLEAAQESPPPPLPSAARERLAELGAQAACDATGRPFVAGP</sequence>
<organism evidence="6 7">
    <name type="scientific">Lutibaculum baratangense AMV1</name>
    <dbReference type="NCBI Taxonomy" id="631454"/>
    <lineage>
        <taxon>Bacteria</taxon>
        <taxon>Pseudomonadati</taxon>
        <taxon>Pseudomonadota</taxon>
        <taxon>Alphaproteobacteria</taxon>
        <taxon>Hyphomicrobiales</taxon>
        <taxon>Tepidamorphaceae</taxon>
        <taxon>Lutibaculum</taxon>
    </lineage>
</organism>
<dbReference type="Proteomes" id="UP000017819">
    <property type="component" value="Unassembled WGS sequence"/>
</dbReference>
<dbReference type="STRING" id="631454.N177_2852"/>
<keyword evidence="4" id="KW-0812">Transmembrane</keyword>
<evidence type="ECO:0000256" key="3">
    <source>
        <dbReference type="ARBA" id="ARBA00023315"/>
    </source>
</evidence>
<dbReference type="PATRIC" id="fig|631454.5.peg.2817"/>
<dbReference type="SMART" id="SM00563">
    <property type="entry name" value="PlsC"/>
    <property type="match status" value="1"/>
</dbReference>
<proteinExistence type="predicted"/>
<dbReference type="EMBL" id="AWXZ01000037">
    <property type="protein sequence ID" value="ESR23907.1"/>
    <property type="molecule type" value="Genomic_DNA"/>
</dbReference>
<dbReference type="Pfam" id="PF01553">
    <property type="entry name" value="Acyltransferase"/>
    <property type="match status" value="1"/>
</dbReference>
<evidence type="ECO:0000256" key="2">
    <source>
        <dbReference type="ARBA" id="ARBA00022679"/>
    </source>
</evidence>
<feature type="transmembrane region" description="Helical" evidence="4">
    <location>
        <begin position="6"/>
        <end position="27"/>
    </location>
</feature>
<dbReference type="PANTHER" id="PTHR10434:SF40">
    <property type="entry name" value="1-ACYL-SN-GLYCEROL-3-PHOSPHATE ACYLTRANSFERASE"/>
    <property type="match status" value="1"/>
</dbReference>
<dbReference type="CDD" id="cd07989">
    <property type="entry name" value="LPLAT_AGPAT-like"/>
    <property type="match status" value="1"/>
</dbReference>
<comment type="caution">
    <text evidence="6">The sequence shown here is derived from an EMBL/GenBank/DDBJ whole genome shotgun (WGS) entry which is preliminary data.</text>
</comment>
<reference evidence="6 7" key="1">
    <citation type="journal article" date="2014" name="Genome Announc.">
        <title>Draft Genome Sequence of Lutibaculum baratangense Strain AMV1T, Isolated from a Mud Volcano in Andamans, India.</title>
        <authorList>
            <person name="Singh A."/>
            <person name="Sreenivas A."/>
            <person name="Sathyanarayana Reddy G."/>
            <person name="Pinnaka A.K."/>
            <person name="Shivaji S."/>
        </authorList>
    </citation>
    <scope>NUCLEOTIDE SEQUENCE [LARGE SCALE GENOMIC DNA]</scope>
    <source>
        <strain evidence="6 7">AMV1</strain>
    </source>
</reference>
<evidence type="ECO:0000313" key="6">
    <source>
        <dbReference type="EMBL" id="ESR23907.1"/>
    </source>
</evidence>